<evidence type="ECO:0000256" key="2">
    <source>
        <dbReference type="ARBA" id="ARBA00023125"/>
    </source>
</evidence>
<name>A0A077EEI5_9FLAO</name>
<dbReference type="GO" id="GO:0003700">
    <property type="term" value="F:DNA-binding transcription factor activity"/>
    <property type="evidence" value="ECO:0007669"/>
    <property type="project" value="InterPro"/>
</dbReference>
<proteinExistence type="predicted"/>
<dbReference type="eggNOG" id="COG2207">
    <property type="taxonomic scope" value="Bacteria"/>
</dbReference>
<dbReference type="AlphaFoldDB" id="A0A077EEI5"/>
<dbReference type="SUPFAM" id="SSF51215">
    <property type="entry name" value="Regulatory protein AraC"/>
    <property type="match status" value="1"/>
</dbReference>
<reference evidence="5" key="2">
    <citation type="journal article" date="2015" name="Genome Biol. Evol.">
        <title>Complete Genome Sequence and Transcriptomic Analysis of the Novel Pathogen Elizabethkingia anophelis in Response to Oxidative Stress.</title>
        <authorList>
            <person name="Li Y."/>
            <person name="Liu Y."/>
            <person name="Chew S.C."/>
            <person name="Tay M."/>
            <person name="Salido M.M."/>
            <person name="Teo J."/>
            <person name="Lauro F.M."/>
            <person name="Givskov M."/>
            <person name="Yang L."/>
        </authorList>
    </citation>
    <scope>NUCLEOTIDE SEQUENCE</scope>
    <source>
        <strain evidence="5">NUHP1</strain>
    </source>
</reference>
<evidence type="ECO:0000313" key="5">
    <source>
        <dbReference type="EMBL" id="AIL45927.1"/>
    </source>
</evidence>
<dbReference type="SMART" id="SM00342">
    <property type="entry name" value="HTH_ARAC"/>
    <property type="match status" value="1"/>
</dbReference>
<dbReference type="STRING" id="1338011.BD94_2152"/>
<dbReference type="KEGG" id="eao:BD94_2152"/>
<dbReference type="Pfam" id="PF02311">
    <property type="entry name" value="AraC_binding"/>
    <property type="match status" value="1"/>
</dbReference>
<evidence type="ECO:0000313" key="6">
    <source>
        <dbReference type="Proteomes" id="UP000028933"/>
    </source>
</evidence>
<evidence type="ECO:0000256" key="1">
    <source>
        <dbReference type="ARBA" id="ARBA00023015"/>
    </source>
</evidence>
<dbReference type="Pfam" id="PF12833">
    <property type="entry name" value="HTH_18"/>
    <property type="match status" value="1"/>
</dbReference>
<sequence>MENFLIEPFLHSDDSQQYINTKDIDELLRIRPNELFQPHKTMFNIIHLFSEGKGKLTVDFNTFDIEERHILFISQHQISQFHNPVSYKSKILIFTEDFFGKNVFQTQFFGQTHLFNDPLLLPYFDLGDRYEEVISLFNFISTELNRPYNEVQTTILNNYLFNILLIVESLCERKDIKLVVNDEKLLVSKFKSIVNANLNWQYNLDYYTEKLNVGLRTLQNAFQLTEKQTPKQWLIDRMILEIKRNLIYKEVGISAIAYNLGFNEVTNFTKFFKSKTGLTPTQFRELSSW</sequence>
<dbReference type="InterPro" id="IPR018060">
    <property type="entry name" value="HTH_AraC"/>
</dbReference>
<feature type="domain" description="HTH araC/xylS-type" evidence="4">
    <location>
        <begin position="188"/>
        <end position="286"/>
    </location>
</feature>
<dbReference type="Gene3D" id="1.10.10.60">
    <property type="entry name" value="Homeodomain-like"/>
    <property type="match status" value="1"/>
</dbReference>
<dbReference type="Proteomes" id="UP000028933">
    <property type="component" value="Chromosome"/>
</dbReference>
<dbReference type="GO" id="GO:0043565">
    <property type="term" value="F:sequence-specific DNA binding"/>
    <property type="evidence" value="ECO:0007669"/>
    <property type="project" value="InterPro"/>
</dbReference>
<evidence type="ECO:0000256" key="3">
    <source>
        <dbReference type="ARBA" id="ARBA00023163"/>
    </source>
</evidence>
<reference evidence="5" key="1">
    <citation type="journal article" date="2013" name="Lancet">
        <title>First case of E anophelis outbreak in an intensive-care unit.</title>
        <authorList>
            <person name="Teo J."/>
            <person name="Tan S.Y."/>
            <person name="Tay M."/>
            <person name="Ding Y."/>
            <person name="Kjelleberg S."/>
            <person name="Givskov M."/>
            <person name="Lin R.T."/>
            <person name="Yang L."/>
        </authorList>
    </citation>
    <scope>NUCLEOTIDE SEQUENCE [LARGE SCALE GENOMIC DNA]</scope>
    <source>
        <strain evidence="5">NUHP1</strain>
    </source>
</reference>
<organism evidence="5 6">
    <name type="scientific">Elizabethkingia anophelis NUHP1</name>
    <dbReference type="NCBI Taxonomy" id="1338011"/>
    <lineage>
        <taxon>Bacteria</taxon>
        <taxon>Pseudomonadati</taxon>
        <taxon>Bacteroidota</taxon>
        <taxon>Flavobacteriia</taxon>
        <taxon>Flavobacteriales</taxon>
        <taxon>Weeksellaceae</taxon>
        <taxon>Elizabethkingia</taxon>
    </lineage>
</organism>
<dbReference type="InterPro" id="IPR003313">
    <property type="entry name" value="AraC-bd"/>
</dbReference>
<dbReference type="SUPFAM" id="SSF46689">
    <property type="entry name" value="Homeodomain-like"/>
    <property type="match status" value="1"/>
</dbReference>
<keyword evidence="3" id="KW-0804">Transcription</keyword>
<protein>
    <submittedName>
        <fullName evidence="5">Transcriptional regulator, AraC family</fullName>
    </submittedName>
</protein>
<gene>
    <name evidence="5" type="ORF">BD94_2152</name>
</gene>
<dbReference type="RefSeq" id="WP_024564265.1">
    <property type="nucleotide sequence ID" value="NZ_CP007547.1"/>
</dbReference>
<dbReference type="InterPro" id="IPR037923">
    <property type="entry name" value="HTH-like"/>
</dbReference>
<dbReference type="EMBL" id="CP007547">
    <property type="protein sequence ID" value="AIL45927.1"/>
    <property type="molecule type" value="Genomic_DNA"/>
</dbReference>
<keyword evidence="2" id="KW-0238">DNA-binding</keyword>
<keyword evidence="1" id="KW-0805">Transcription regulation</keyword>
<evidence type="ECO:0000259" key="4">
    <source>
        <dbReference type="PROSITE" id="PS01124"/>
    </source>
</evidence>
<dbReference type="HOGENOM" id="CLU_000445_88_2_10"/>
<dbReference type="InterPro" id="IPR009057">
    <property type="entry name" value="Homeodomain-like_sf"/>
</dbReference>
<dbReference type="PROSITE" id="PS01124">
    <property type="entry name" value="HTH_ARAC_FAMILY_2"/>
    <property type="match status" value="1"/>
</dbReference>
<dbReference type="InterPro" id="IPR020449">
    <property type="entry name" value="Tscrpt_reg_AraC-type_HTH"/>
</dbReference>
<dbReference type="PANTHER" id="PTHR43280:SF32">
    <property type="entry name" value="TRANSCRIPTIONAL REGULATORY PROTEIN"/>
    <property type="match status" value="1"/>
</dbReference>
<accession>A0A077EEI5</accession>
<dbReference type="PANTHER" id="PTHR43280">
    <property type="entry name" value="ARAC-FAMILY TRANSCRIPTIONAL REGULATOR"/>
    <property type="match status" value="1"/>
</dbReference>
<dbReference type="PRINTS" id="PR00032">
    <property type="entry name" value="HTHARAC"/>
</dbReference>